<proteinExistence type="predicted"/>
<sequence length="74" mass="8578">MLLVLFLMGCGHSKRCVIPHCNANNCNLRLIISDGTEETEHHKLEFLLITARHQGLPNCRNVYKIIYQIWTDLD</sequence>
<dbReference type="GeneID" id="70223253"/>
<name>A0A9P9JZC6_FUSRE</name>
<keyword evidence="2" id="KW-1185">Reference proteome</keyword>
<accession>A0A9P9JZC6</accession>
<dbReference type="EMBL" id="JAGMUX010000012">
    <property type="protein sequence ID" value="KAH7243297.1"/>
    <property type="molecule type" value="Genomic_DNA"/>
</dbReference>
<dbReference type="AlphaFoldDB" id="A0A9P9JZC6"/>
<gene>
    <name evidence="1" type="ORF">BKA55DRAFT_574375</name>
</gene>
<dbReference type="RefSeq" id="XP_046046790.1">
    <property type="nucleotide sequence ID" value="XM_046193299.1"/>
</dbReference>
<reference evidence="1" key="1">
    <citation type="journal article" date="2021" name="Nat. Commun.">
        <title>Genetic determinants of endophytism in the Arabidopsis root mycobiome.</title>
        <authorList>
            <person name="Mesny F."/>
            <person name="Miyauchi S."/>
            <person name="Thiergart T."/>
            <person name="Pickel B."/>
            <person name="Atanasova L."/>
            <person name="Karlsson M."/>
            <person name="Huettel B."/>
            <person name="Barry K.W."/>
            <person name="Haridas S."/>
            <person name="Chen C."/>
            <person name="Bauer D."/>
            <person name="Andreopoulos W."/>
            <person name="Pangilinan J."/>
            <person name="LaButti K."/>
            <person name="Riley R."/>
            <person name="Lipzen A."/>
            <person name="Clum A."/>
            <person name="Drula E."/>
            <person name="Henrissat B."/>
            <person name="Kohler A."/>
            <person name="Grigoriev I.V."/>
            <person name="Martin F.M."/>
            <person name="Hacquard S."/>
        </authorList>
    </citation>
    <scope>NUCLEOTIDE SEQUENCE</scope>
    <source>
        <strain evidence="1">MPI-CAGE-AT-0023</strain>
    </source>
</reference>
<dbReference type="Proteomes" id="UP000720189">
    <property type="component" value="Unassembled WGS sequence"/>
</dbReference>
<evidence type="ECO:0000313" key="1">
    <source>
        <dbReference type="EMBL" id="KAH7243297.1"/>
    </source>
</evidence>
<protein>
    <submittedName>
        <fullName evidence="1">Uncharacterized protein</fullName>
    </submittedName>
</protein>
<organism evidence="1 2">
    <name type="scientific">Fusarium redolens</name>
    <dbReference type="NCBI Taxonomy" id="48865"/>
    <lineage>
        <taxon>Eukaryota</taxon>
        <taxon>Fungi</taxon>
        <taxon>Dikarya</taxon>
        <taxon>Ascomycota</taxon>
        <taxon>Pezizomycotina</taxon>
        <taxon>Sordariomycetes</taxon>
        <taxon>Hypocreomycetidae</taxon>
        <taxon>Hypocreales</taxon>
        <taxon>Nectriaceae</taxon>
        <taxon>Fusarium</taxon>
        <taxon>Fusarium redolens species complex</taxon>
    </lineage>
</organism>
<evidence type="ECO:0000313" key="2">
    <source>
        <dbReference type="Proteomes" id="UP000720189"/>
    </source>
</evidence>
<comment type="caution">
    <text evidence="1">The sequence shown here is derived from an EMBL/GenBank/DDBJ whole genome shotgun (WGS) entry which is preliminary data.</text>
</comment>